<dbReference type="RefSeq" id="WP_190060296.1">
    <property type="nucleotide sequence ID" value="NZ_BMWH01000030.1"/>
</dbReference>
<comment type="caution">
    <text evidence="1">The sequence shown here is derived from an EMBL/GenBank/DDBJ whole genome shotgun (WGS) entry which is preliminary data.</text>
</comment>
<dbReference type="EMBL" id="BMWH01000030">
    <property type="protein sequence ID" value="GHA09806.1"/>
    <property type="molecule type" value="Genomic_DNA"/>
</dbReference>
<dbReference type="Proteomes" id="UP000623010">
    <property type="component" value="Unassembled WGS sequence"/>
</dbReference>
<gene>
    <name evidence="1" type="ORF">GCM10010389_56230</name>
</gene>
<reference evidence="1" key="2">
    <citation type="submission" date="2020-09" db="EMBL/GenBank/DDBJ databases">
        <authorList>
            <person name="Sun Q."/>
            <person name="Ohkuma M."/>
        </authorList>
    </citation>
    <scope>NUCLEOTIDE SEQUENCE</scope>
    <source>
        <strain evidence="1">JCM 5016</strain>
    </source>
</reference>
<protein>
    <submittedName>
        <fullName evidence="1">Uncharacterized protein</fullName>
    </submittedName>
</protein>
<dbReference type="AlphaFoldDB" id="A0A918VKW6"/>
<keyword evidence="2" id="KW-1185">Reference proteome</keyword>
<reference evidence="1" key="1">
    <citation type="journal article" date="2014" name="Int. J. Syst. Evol. Microbiol.">
        <title>Complete genome sequence of Corynebacterium casei LMG S-19264T (=DSM 44701T), isolated from a smear-ripened cheese.</title>
        <authorList>
            <consortium name="US DOE Joint Genome Institute (JGI-PGF)"/>
            <person name="Walter F."/>
            <person name="Albersmeier A."/>
            <person name="Kalinowski J."/>
            <person name="Ruckert C."/>
        </authorList>
    </citation>
    <scope>NUCLEOTIDE SEQUENCE</scope>
    <source>
        <strain evidence="1">JCM 5016</strain>
    </source>
</reference>
<sequence>MIASTPVAGWTWGRDDERKDALASGLRDALIALESLGRHRLAVGEVRMRVSVTEAGRPESRLFDGEFPLSVDQGLVSVVAEELIGRVREHLRPGTVGSVDTYSSCSGIVKADGTDERQDDLFQLGSSAFAGFVTVNLTTSSDAWLPYDLKGRAQPIIYRANAPRLAAALQELAEVLHSETEPDDPTYFARPTEDGAENLTNADGSVPDLWRGREIPYRNRVFRSVPPFAEGYRRSADGEVLYVPVHDKRGRVLGYLWASDAHGAASFEPRDDADEDGFKAGLVWLDRLQSAYEHGMSPSAALREVAHLPDESGAGRAQTVAHPLIEDLAVLRERASED</sequence>
<accession>A0A918VKW6</accession>
<proteinExistence type="predicted"/>
<organism evidence="1 2">
    <name type="scientific">Streptomyces echinoruber</name>
    <dbReference type="NCBI Taxonomy" id="68898"/>
    <lineage>
        <taxon>Bacteria</taxon>
        <taxon>Bacillati</taxon>
        <taxon>Actinomycetota</taxon>
        <taxon>Actinomycetes</taxon>
        <taxon>Kitasatosporales</taxon>
        <taxon>Streptomycetaceae</taxon>
        <taxon>Streptomyces</taxon>
    </lineage>
</organism>
<evidence type="ECO:0000313" key="2">
    <source>
        <dbReference type="Proteomes" id="UP000623010"/>
    </source>
</evidence>
<name>A0A918VKW6_9ACTN</name>
<evidence type="ECO:0000313" key="1">
    <source>
        <dbReference type="EMBL" id="GHA09806.1"/>
    </source>
</evidence>